<organism evidence="5 6">
    <name type="scientific">Acaulospora morrowiae</name>
    <dbReference type="NCBI Taxonomy" id="94023"/>
    <lineage>
        <taxon>Eukaryota</taxon>
        <taxon>Fungi</taxon>
        <taxon>Fungi incertae sedis</taxon>
        <taxon>Mucoromycota</taxon>
        <taxon>Glomeromycotina</taxon>
        <taxon>Glomeromycetes</taxon>
        <taxon>Diversisporales</taxon>
        <taxon>Acaulosporaceae</taxon>
        <taxon>Acaulospora</taxon>
    </lineage>
</organism>
<evidence type="ECO:0000313" key="5">
    <source>
        <dbReference type="EMBL" id="CAG8641288.1"/>
    </source>
</evidence>
<sequence>MIEIDLRKKKAIECLNSLQTNYAVLEKIRQSRNVLTSNSLPKMREFCRRIDQYKPSDFDRLNIIHVTGTKGKGSTCAMTESILRNYHTTNTNENQKAASSRIRTGLYTSPHLVAVRERIRLDGRSLSEEEFARYFFECWNKLKASAPQAIT</sequence>
<dbReference type="InterPro" id="IPR036565">
    <property type="entry name" value="Mur-like_cat_sf"/>
</dbReference>
<dbReference type="InterPro" id="IPR001645">
    <property type="entry name" value="Folylpolyglutamate_synth"/>
</dbReference>
<keyword evidence="4" id="KW-0067">ATP-binding</keyword>
<dbReference type="GO" id="GO:0005739">
    <property type="term" value="C:mitochondrion"/>
    <property type="evidence" value="ECO:0007669"/>
    <property type="project" value="TreeGrafter"/>
</dbReference>
<evidence type="ECO:0000256" key="1">
    <source>
        <dbReference type="ARBA" id="ARBA00008276"/>
    </source>
</evidence>
<dbReference type="Gene3D" id="3.40.1190.10">
    <property type="entry name" value="Mur-like, catalytic domain"/>
    <property type="match status" value="1"/>
</dbReference>
<keyword evidence="6" id="KW-1185">Reference proteome</keyword>
<name>A0A9N9DI40_9GLOM</name>
<dbReference type="EMBL" id="CAJVPV010009408">
    <property type="protein sequence ID" value="CAG8641288.1"/>
    <property type="molecule type" value="Genomic_DNA"/>
</dbReference>
<dbReference type="PROSITE" id="PS01011">
    <property type="entry name" value="FOLYLPOLYGLU_SYNT_1"/>
    <property type="match status" value="1"/>
</dbReference>
<comment type="caution">
    <text evidence="5">The sequence shown here is derived from an EMBL/GenBank/DDBJ whole genome shotgun (WGS) entry which is preliminary data.</text>
</comment>
<evidence type="ECO:0000256" key="2">
    <source>
        <dbReference type="ARBA" id="ARBA00022598"/>
    </source>
</evidence>
<dbReference type="PANTHER" id="PTHR11136:SF5">
    <property type="entry name" value="FOLYLPOLYGLUTAMATE SYNTHASE, MITOCHONDRIAL"/>
    <property type="match status" value="1"/>
</dbReference>
<dbReference type="GO" id="GO:0004326">
    <property type="term" value="F:tetrahydrofolylpolyglutamate synthase activity"/>
    <property type="evidence" value="ECO:0007669"/>
    <property type="project" value="InterPro"/>
</dbReference>
<evidence type="ECO:0000313" key="6">
    <source>
        <dbReference type="Proteomes" id="UP000789342"/>
    </source>
</evidence>
<dbReference type="Proteomes" id="UP000789342">
    <property type="component" value="Unassembled WGS sequence"/>
</dbReference>
<evidence type="ECO:0000256" key="4">
    <source>
        <dbReference type="ARBA" id="ARBA00022840"/>
    </source>
</evidence>
<dbReference type="AlphaFoldDB" id="A0A9N9DI40"/>
<gene>
    <name evidence="5" type="ORF">AMORRO_LOCUS9525</name>
</gene>
<dbReference type="InterPro" id="IPR018109">
    <property type="entry name" value="Folylpolyglutamate_synth_CS"/>
</dbReference>
<dbReference type="OrthoDB" id="5212574at2759"/>
<accession>A0A9N9DI40</accession>
<dbReference type="PANTHER" id="PTHR11136">
    <property type="entry name" value="FOLYLPOLYGLUTAMATE SYNTHASE-RELATED"/>
    <property type="match status" value="1"/>
</dbReference>
<dbReference type="GO" id="GO:0005829">
    <property type="term" value="C:cytosol"/>
    <property type="evidence" value="ECO:0007669"/>
    <property type="project" value="TreeGrafter"/>
</dbReference>
<evidence type="ECO:0000256" key="3">
    <source>
        <dbReference type="ARBA" id="ARBA00022741"/>
    </source>
</evidence>
<reference evidence="5" key="1">
    <citation type="submission" date="2021-06" db="EMBL/GenBank/DDBJ databases">
        <authorList>
            <person name="Kallberg Y."/>
            <person name="Tangrot J."/>
            <person name="Rosling A."/>
        </authorList>
    </citation>
    <scope>NUCLEOTIDE SEQUENCE</scope>
    <source>
        <strain evidence="5">CL551</strain>
    </source>
</reference>
<protein>
    <submittedName>
        <fullName evidence="5">5124_t:CDS:1</fullName>
    </submittedName>
</protein>
<keyword evidence="3" id="KW-0547">Nucleotide-binding</keyword>
<proteinExistence type="inferred from homology"/>
<comment type="similarity">
    <text evidence="1">Belongs to the folylpolyglutamate synthase family.</text>
</comment>
<keyword evidence="2" id="KW-0436">Ligase</keyword>
<dbReference type="SUPFAM" id="SSF53623">
    <property type="entry name" value="MurD-like peptide ligases, catalytic domain"/>
    <property type="match status" value="1"/>
</dbReference>
<dbReference type="GO" id="GO:0005524">
    <property type="term" value="F:ATP binding"/>
    <property type="evidence" value="ECO:0007669"/>
    <property type="project" value="UniProtKB-KW"/>
</dbReference>